<dbReference type="STRING" id="225004.SAMN02745152_01594"/>
<evidence type="ECO:0000313" key="2">
    <source>
        <dbReference type="Proteomes" id="UP000190395"/>
    </source>
</evidence>
<gene>
    <name evidence="1" type="ORF">SAMN02745152_01594</name>
</gene>
<protein>
    <submittedName>
        <fullName evidence="1">Uncharacterized protein</fullName>
    </submittedName>
</protein>
<reference evidence="1 2" key="1">
    <citation type="submission" date="2017-02" db="EMBL/GenBank/DDBJ databases">
        <authorList>
            <person name="Peterson S.W."/>
        </authorList>
    </citation>
    <scope>NUCLEOTIDE SEQUENCE [LARGE SCALE GENOMIC DNA]</scope>
    <source>
        <strain evidence="1 2">ATCC BAA-909</strain>
    </source>
</reference>
<dbReference type="AlphaFoldDB" id="A0A1T4PI96"/>
<sequence>MSKAHRGTGIRNEVNHGRGKCARCGKENIKILYEKEIDGATVKVCKYCNAALKNIARVEARKAKPAEASSDAPAEAQA</sequence>
<dbReference type="OrthoDB" id="2928696at2"/>
<dbReference type="EMBL" id="FUXC01000009">
    <property type="protein sequence ID" value="SJZ91037.1"/>
    <property type="molecule type" value="Genomic_DNA"/>
</dbReference>
<keyword evidence="2" id="KW-1185">Reference proteome</keyword>
<dbReference type="GeneID" id="303367826"/>
<dbReference type="RefSeq" id="WP_078931329.1">
    <property type="nucleotide sequence ID" value="NZ_CAMCOW010000008.1"/>
</dbReference>
<evidence type="ECO:0000313" key="1">
    <source>
        <dbReference type="EMBL" id="SJZ91037.1"/>
    </source>
</evidence>
<organism evidence="1 2">
    <name type="scientific">Treponema berlinense</name>
    <dbReference type="NCBI Taxonomy" id="225004"/>
    <lineage>
        <taxon>Bacteria</taxon>
        <taxon>Pseudomonadati</taxon>
        <taxon>Spirochaetota</taxon>
        <taxon>Spirochaetia</taxon>
        <taxon>Spirochaetales</taxon>
        <taxon>Treponemataceae</taxon>
        <taxon>Treponema</taxon>
    </lineage>
</organism>
<accession>A0A1T4PI96</accession>
<name>A0A1T4PI96_9SPIR</name>
<dbReference type="Proteomes" id="UP000190395">
    <property type="component" value="Unassembled WGS sequence"/>
</dbReference>
<proteinExistence type="predicted"/>